<dbReference type="SUPFAM" id="SSF52172">
    <property type="entry name" value="CheY-like"/>
    <property type="match status" value="1"/>
</dbReference>
<dbReference type="InterPro" id="IPR011006">
    <property type="entry name" value="CheY-like_superfamily"/>
</dbReference>
<keyword evidence="2" id="KW-0902">Two-component regulatory system</keyword>
<evidence type="ECO:0000256" key="2">
    <source>
        <dbReference type="ARBA" id="ARBA00023012"/>
    </source>
</evidence>
<gene>
    <name evidence="6" type="ORF">GMBLW1_32540</name>
</gene>
<feature type="domain" description="Response regulatory" evidence="5">
    <location>
        <begin position="7"/>
        <end position="123"/>
    </location>
</feature>
<dbReference type="AlphaFoldDB" id="A0A6C2YGT6"/>
<evidence type="ECO:0000259" key="5">
    <source>
        <dbReference type="PROSITE" id="PS50110"/>
    </source>
</evidence>
<sequence>MEPVADCVLIVDDDDLVRSMLLFAMQYAKIDAIGAASGDEALAILTESKDRIRLAIIDILMPIMDGPKTLAMLRTISPDLPCIFISGESGKYSPNMLQELTNIPLIRKPFQLPNLIDTIRSYLRPSGPPLEMPPQADPPLDWPPTW</sequence>
<dbReference type="Gene3D" id="3.40.50.2300">
    <property type="match status" value="1"/>
</dbReference>
<dbReference type="SMART" id="SM00448">
    <property type="entry name" value="REC"/>
    <property type="match status" value="1"/>
</dbReference>
<keyword evidence="7" id="KW-1185">Reference proteome</keyword>
<dbReference type="Proteomes" id="UP000464378">
    <property type="component" value="Chromosome"/>
</dbReference>
<accession>A0A6C2YGT6</accession>
<dbReference type="GO" id="GO:0016301">
    <property type="term" value="F:kinase activity"/>
    <property type="evidence" value="ECO:0007669"/>
    <property type="project" value="UniProtKB-KW"/>
</dbReference>
<name>A0A6C2YGT6_9BACT</name>
<dbReference type="PROSITE" id="PS50110">
    <property type="entry name" value="RESPONSE_REGULATORY"/>
    <property type="match status" value="1"/>
</dbReference>
<dbReference type="InterPro" id="IPR001789">
    <property type="entry name" value="Sig_transdc_resp-reg_receiver"/>
</dbReference>
<organism evidence="6">
    <name type="scientific">Tuwongella immobilis</name>
    <dbReference type="NCBI Taxonomy" id="692036"/>
    <lineage>
        <taxon>Bacteria</taxon>
        <taxon>Pseudomonadati</taxon>
        <taxon>Planctomycetota</taxon>
        <taxon>Planctomycetia</taxon>
        <taxon>Gemmatales</taxon>
        <taxon>Gemmataceae</taxon>
        <taxon>Tuwongella</taxon>
    </lineage>
</organism>
<feature type="modified residue" description="4-aspartylphosphate" evidence="3">
    <location>
        <position position="58"/>
    </location>
</feature>
<protein>
    <recommendedName>
        <fullName evidence="5">Response regulatory domain-containing protein</fullName>
    </recommendedName>
</protein>
<dbReference type="GO" id="GO:0000160">
    <property type="term" value="P:phosphorelay signal transduction system"/>
    <property type="evidence" value="ECO:0007669"/>
    <property type="project" value="UniProtKB-KW"/>
</dbReference>
<keyword evidence="6" id="KW-0418">Kinase</keyword>
<dbReference type="PANTHER" id="PTHR44591">
    <property type="entry name" value="STRESS RESPONSE REGULATOR PROTEIN 1"/>
    <property type="match status" value="1"/>
</dbReference>
<dbReference type="InterPro" id="IPR050595">
    <property type="entry name" value="Bact_response_regulator"/>
</dbReference>
<evidence type="ECO:0000313" key="7">
    <source>
        <dbReference type="Proteomes" id="UP000464378"/>
    </source>
</evidence>
<evidence type="ECO:0000313" key="6">
    <source>
        <dbReference type="EMBL" id="VIP00706.1"/>
    </source>
</evidence>
<proteinExistence type="predicted"/>
<dbReference type="KEGG" id="tim:GMBLW1_32540"/>
<reference evidence="6" key="1">
    <citation type="submission" date="2019-04" db="EMBL/GenBank/DDBJ databases">
        <authorList>
            <consortium name="Science for Life Laboratories"/>
        </authorList>
    </citation>
    <scope>NUCLEOTIDE SEQUENCE</scope>
    <source>
        <strain evidence="6">MBLW1</strain>
    </source>
</reference>
<evidence type="ECO:0000256" key="1">
    <source>
        <dbReference type="ARBA" id="ARBA00022553"/>
    </source>
</evidence>
<evidence type="ECO:0000256" key="3">
    <source>
        <dbReference type="PROSITE-ProRule" id="PRU00169"/>
    </source>
</evidence>
<keyword evidence="1 3" id="KW-0597">Phosphoprotein</keyword>
<dbReference type="RefSeq" id="WP_162655897.1">
    <property type="nucleotide sequence ID" value="NZ_LR593887.1"/>
</dbReference>
<keyword evidence="6" id="KW-0808">Transferase</keyword>
<dbReference type="EMBL" id="LR586016">
    <property type="protein sequence ID" value="VIP00706.1"/>
    <property type="molecule type" value="Genomic_DNA"/>
</dbReference>
<dbReference type="Pfam" id="PF00072">
    <property type="entry name" value="Response_reg"/>
    <property type="match status" value="1"/>
</dbReference>
<dbReference type="PANTHER" id="PTHR44591:SF14">
    <property type="entry name" value="PROTEIN PILG"/>
    <property type="match status" value="1"/>
</dbReference>
<dbReference type="EMBL" id="LR593887">
    <property type="protein sequence ID" value="VTR96830.1"/>
    <property type="molecule type" value="Genomic_DNA"/>
</dbReference>
<dbReference type="InParanoid" id="A0A6C2YGT6"/>
<feature type="region of interest" description="Disordered" evidence="4">
    <location>
        <begin position="126"/>
        <end position="146"/>
    </location>
</feature>
<evidence type="ECO:0000256" key="4">
    <source>
        <dbReference type="SAM" id="MobiDB-lite"/>
    </source>
</evidence>